<feature type="domain" description="HTH tetR-type" evidence="5">
    <location>
        <begin position="3"/>
        <end position="65"/>
    </location>
</feature>
<dbReference type="InterPro" id="IPR001647">
    <property type="entry name" value="HTH_TetR"/>
</dbReference>
<comment type="caution">
    <text evidence="6">The sequence shown here is derived from an EMBL/GenBank/DDBJ whole genome shotgun (WGS) entry which is preliminary data.</text>
</comment>
<keyword evidence="1" id="KW-0805">Transcription regulation</keyword>
<dbReference type="Proteomes" id="UP001501094">
    <property type="component" value="Unassembled WGS sequence"/>
</dbReference>
<accession>A0ABN2NCI9</accession>
<evidence type="ECO:0000256" key="2">
    <source>
        <dbReference type="ARBA" id="ARBA00023125"/>
    </source>
</evidence>
<reference evidence="6 7" key="1">
    <citation type="journal article" date="2019" name="Int. J. Syst. Evol. Microbiol.">
        <title>The Global Catalogue of Microorganisms (GCM) 10K type strain sequencing project: providing services to taxonomists for standard genome sequencing and annotation.</title>
        <authorList>
            <consortium name="The Broad Institute Genomics Platform"/>
            <consortium name="The Broad Institute Genome Sequencing Center for Infectious Disease"/>
            <person name="Wu L."/>
            <person name="Ma J."/>
        </authorList>
    </citation>
    <scope>NUCLEOTIDE SEQUENCE [LARGE SCALE GENOMIC DNA]</scope>
    <source>
        <strain evidence="6 7">JCM 14326</strain>
    </source>
</reference>
<evidence type="ECO:0000256" key="1">
    <source>
        <dbReference type="ARBA" id="ARBA00023015"/>
    </source>
</evidence>
<proteinExistence type="predicted"/>
<dbReference type="EMBL" id="BAAANL010000002">
    <property type="protein sequence ID" value="GAA1857445.1"/>
    <property type="molecule type" value="Genomic_DNA"/>
</dbReference>
<dbReference type="InterPro" id="IPR050109">
    <property type="entry name" value="HTH-type_TetR-like_transc_reg"/>
</dbReference>
<dbReference type="RefSeq" id="WP_344100876.1">
    <property type="nucleotide sequence ID" value="NZ_BAAANL010000002.1"/>
</dbReference>
<dbReference type="InterPro" id="IPR036271">
    <property type="entry name" value="Tet_transcr_reg_TetR-rel_C_sf"/>
</dbReference>
<dbReference type="Pfam" id="PF21597">
    <property type="entry name" value="TetR_C_43"/>
    <property type="match status" value="1"/>
</dbReference>
<organism evidence="6 7">
    <name type="scientific">Myceligenerans crystallogenes</name>
    <dbReference type="NCBI Taxonomy" id="316335"/>
    <lineage>
        <taxon>Bacteria</taxon>
        <taxon>Bacillati</taxon>
        <taxon>Actinomycetota</taxon>
        <taxon>Actinomycetes</taxon>
        <taxon>Micrococcales</taxon>
        <taxon>Promicromonosporaceae</taxon>
        <taxon>Myceligenerans</taxon>
    </lineage>
</organism>
<dbReference type="PANTHER" id="PTHR30055:SF234">
    <property type="entry name" value="HTH-TYPE TRANSCRIPTIONAL REGULATOR BETI"/>
    <property type="match status" value="1"/>
</dbReference>
<evidence type="ECO:0000259" key="5">
    <source>
        <dbReference type="PROSITE" id="PS50977"/>
    </source>
</evidence>
<dbReference type="InterPro" id="IPR049445">
    <property type="entry name" value="TetR_SbtR-like_C"/>
</dbReference>
<name>A0ABN2NCI9_9MICO</name>
<feature type="DNA-binding region" description="H-T-H motif" evidence="4">
    <location>
        <begin position="28"/>
        <end position="47"/>
    </location>
</feature>
<gene>
    <name evidence="6" type="ORF">GCM10009751_13530</name>
</gene>
<sequence>MPAQRSDAVRSRARILDAARGADAGSLRLNDVARAAGVGVGTVYRHFPTVQTLLEALTTEALERLRDLAREAAADPGPAAGLGRLIRAALDLQLEVGGLQAVMTSPDVGETTAALRTEIFGLFARILDRAQAAGAARADLTPARVQHLVCGIEHAVQLGTPEDRDVYVDIVLAGLRPAPG</sequence>
<dbReference type="Pfam" id="PF00440">
    <property type="entry name" value="TetR_N"/>
    <property type="match status" value="1"/>
</dbReference>
<keyword evidence="3" id="KW-0804">Transcription</keyword>
<dbReference type="PANTHER" id="PTHR30055">
    <property type="entry name" value="HTH-TYPE TRANSCRIPTIONAL REGULATOR RUTR"/>
    <property type="match status" value="1"/>
</dbReference>
<evidence type="ECO:0000313" key="7">
    <source>
        <dbReference type="Proteomes" id="UP001501094"/>
    </source>
</evidence>
<keyword evidence="7" id="KW-1185">Reference proteome</keyword>
<protein>
    <submittedName>
        <fullName evidence="6">TetR/AcrR family transcriptional regulator</fullName>
    </submittedName>
</protein>
<evidence type="ECO:0000256" key="4">
    <source>
        <dbReference type="PROSITE-ProRule" id="PRU00335"/>
    </source>
</evidence>
<dbReference type="Gene3D" id="1.10.357.10">
    <property type="entry name" value="Tetracycline Repressor, domain 2"/>
    <property type="match status" value="1"/>
</dbReference>
<dbReference type="PROSITE" id="PS50977">
    <property type="entry name" value="HTH_TETR_2"/>
    <property type="match status" value="1"/>
</dbReference>
<evidence type="ECO:0000313" key="6">
    <source>
        <dbReference type="EMBL" id="GAA1857445.1"/>
    </source>
</evidence>
<keyword evidence="2 4" id="KW-0238">DNA-binding</keyword>
<dbReference type="SUPFAM" id="SSF48498">
    <property type="entry name" value="Tetracyclin repressor-like, C-terminal domain"/>
    <property type="match status" value="1"/>
</dbReference>
<dbReference type="SUPFAM" id="SSF46689">
    <property type="entry name" value="Homeodomain-like"/>
    <property type="match status" value="1"/>
</dbReference>
<evidence type="ECO:0000256" key="3">
    <source>
        <dbReference type="ARBA" id="ARBA00023163"/>
    </source>
</evidence>
<dbReference type="InterPro" id="IPR009057">
    <property type="entry name" value="Homeodomain-like_sf"/>
</dbReference>